<feature type="compositionally biased region" description="Gly residues" evidence="1">
    <location>
        <begin position="81"/>
        <end position="120"/>
    </location>
</feature>
<evidence type="ECO:0000313" key="5">
    <source>
        <dbReference type="Proteomes" id="UP000030748"/>
    </source>
</evidence>
<dbReference type="SMART" id="SM00505">
    <property type="entry name" value="Knot1"/>
    <property type="match status" value="1"/>
</dbReference>
<dbReference type="EMBL" id="KI630752">
    <property type="protein sequence ID" value="EYU33797.1"/>
    <property type="molecule type" value="Genomic_DNA"/>
</dbReference>
<name>A0A022QYY0_ERYGU</name>
<dbReference type="SUPFAM" id="SSF57095">
    <property type="entry name" value="Scorpion toxin-like"/>
    <property type="match status" value="1"/>
</dbReference>
<evidence type="ECO:0000259" key="3">
    <source>
        <dbReference type="SMART" id="SM00505"/>
    </source>
</evidence>
<dbReference type="Gene3D" id="3.30.30.10">
    <property type="entry name" value="Knottin, scorpion toxin-like"/>
    <property type="match status" value="1"/>
</dbReference>
<dbReference type="AlphaFoldDB" id="A0A022QYY0"/>
<feature type="chain" id="PRO_5001504683" description="Knottins-like domain-containing protein" evidence="2">
    <location>
        <begin position="29"/>
        <end position="156"/>
    </location>
</feature>
<dbReference type="GO" id="GO:0006952">
    <property type="term" value="P:defense response"/>
    <property type="evidence" value="ECO:0000318"/>
    <property type="project" value="GO_Central"/>
</dbReference>
<evidence type="ECO:0000313" key="4">
    <source>
        <dbReference type="EMBL" id="EYU33797.1"/>
    </source>
</evidence>
<protein>
    <recommendedName>
        <fullName evidence="3">Knottins-like domain-containing protein</fullName>
    </recommendedName>
</protein>
<keyword evidence="2" id="KW-0732">Signal</keyword>
<dbReference type="eggNOG" id="ENOG502T0Z9">
    <property type="taxonomic scope" value="Eukaryota"/>
</dbReference>
<evidence type="ECO:0000256" key="2">
    <source>
        <dbReference type="SAM" id="SignalP"/>
    </source>
</evidence>
<organism evidence="4 5">
    <name type="scientific">Erythranthe guttata</name>
    <name type="common">Yellow monkey flower</name>
    <name type="synonym">Mimulus guttatus</name>
    <dbReference type="NCBI Taxonomy" id="4155"/>
    <lineage>
        <taxon>Eukaryota</taxon>
        <taxon>Viridiplantae</taxon>
        <taxon>Streptophyta</taxon>
        <taxon>Embryophyta</taxon>
        <taxon>Tracheophyta</taxon>
        <taxon>Spermatophyta</taxon>
        <taxon>Magnoliopsida</taxon>
        <taxon>eudicotyledons</taxon>
        <taxon>Gunneridae</taxon>
        <taxon>Pentapetalae</taxon>
        <taxon>asterids</taxon>
        <taxon>lamiids</taxon>
        <taxon>Lamiales</taxon>
        <taxon>Phrymaceae</taxon>
        <taxon>Erythranthe</taxon>
    </lineage>
</organism>
<dbReference type="InterPro" id="IPR036574">
    <property type="entry name" value="Scorpion_toxin-like_sf"/>
</dbReference>
<feature type="compositionally biased region" description="Pro residues" evidence="1">
    <location>
        <begin position="145"/>
        <end position="156"/>
    </location>
</feature>
<dbReference type="Proteomes" id="UP000030748">
    <property type="component" value="Unassembled WGS sequence"/>
</dbReference>
<accession>A0A022QYY0</accession>
<feature type="region of interest" description="Disordered" evidence="1">
    <location>
        <begin position="81"/>
        <end position="156"/>
    </location>
</feature>
<feature type="domain" description="Knottins-like" evidence="3">
    <location>
        <begin position="30"/>
        <end position="73"/>
    </location>
</feature>
<dbReference type="InterPro" id="IPR008176">
    <property type="entry name" value="Defensin_plant"/>
</dbReference>
<sequence length="156" mass="15517">MASKLRTSLLPFLLLFAFQEMIILQGEAALCETKSSIFTGACFSDRNCETICEKEGFLNGRCKLWKCICSKDCGIGGGGGVVVPPGGGGDVPPGGGDDVPPGGGGDVPPGGGDVPPGGGDVPPEGGDVPPGEAKVPPKGGDVPPAKVPPKPPVIIN</sequence>
<feature type="compositionally biased region" description="Low complexity" evidence="1">
    <location>
        <begin position="121"/>
        <end position="144"/>
    </location>
</feature>
<dbReference type="PROSITE" id="PS00940">
    <property type="entry name" value="GAMMA_THIONIN"/>
    <property type="match status" value="1"/>
</dbReference>
<proteinExistence type="predicted"/>
<reference evidence="4 5" key="1">
    <citation type="journal article" date="2013" name="Proc. Natl. Acad. Sci. U.S.A.">
        <title>Fine-scale variation in meiotic recombination in Mimulus inferred from population shotgun sequencing.</title>
        <authorList>
            <person name="Hellsten U."/>
            <person name="Wright K.M."/>
            <person name="Jenkins J."/>
            <person name="Shu S."/>
            <person name="Yuan Y."/>
            <person name="Wessler S.R."/>
            <person name="Schmutz J."/>
            <person name="Willis J.H."/>
            <person name="Rokhsar D.S."/>
        </authorList>
    </citation>
    <scope>NUCLEOTIDE SEQUENCE [LARGE SCALE GENOMIC DNA]</scope>
    <source>
        <strain evidence="5">cv. DUN x IM62</strain>
    </source>
</reference>
<dbReference type="InterPro" id="IPR003614">
    <property type="entry name" value="Knottins"/>
</dbReference>
<dbReference type="Pfam" id="PF00304">
    <property type="entry name" value="Gamma-thionin"/>
    <property type="match status" value="1"/>
</dbReference>
<gene>
    <name evidence="4" type="ORF">MIMGU_mgv1a018660mg</name>
</gene>
<keyword evidence="5" id="KW-1185">Reference proteome</keyword>
<feature type="signal peptide" evidence="2">
    <location>
        <begin position="1"/>
        <end position="28"/>
    </location>
</feature>
<evidence type="ECO:0000256" key="1">
    <source>
        <dbReference type="SAM" id="MobiDB-lite"/>
    </source>
</evidence>
<dbReference type="STRING" id="4155.A0A022QYY0"/>